<keyword evidence="2" id="KW-1185">Reference proteome</keyword>
<protein>
    <submittedName>
        <fullName evidence="1">Uncharacterized protein</fullName>
    </submittedName>
</protein>
<evidence type="ECO:0000313" key="2">
    <source>
        <dbReference type="Proteomes" id="UP000007148"/>
    </source>
</evidence>
<sequence>MLHPNCLNLTYLLLKKTPPAIQRAGELLRAHVIPHLSSVQEELTEYVRGYDRRHQIIKRREQSWIPNFAHNLFWGKVDPVKWRYEEVMMLVEEVAAGVELLRKLLTFCDHMLAHFSQLSELQPEDLPHLGYSTLDDYKRLYAIRIECTRALLQVGLAHSAIRMAFPPS</sequence>
<dbReference type="InParanoid" id="G4TZJ5"/>
<organism evidence="1 2">
    <name type="scientific">Serendipita indica (strain DSM 11827)</name>
    <name type="common">Root endophyte fungus</name>
    <name type="synonym">Piriformospora indica</name>
    <dbReference type="NCBI Taxonomy" id="1109443"/>
    <lineage>
        <taxon>Eukaryota</taxon>
        <taxon>Fungi</taxon>
        <taxon>Dikarya</taxon>
        <taxon>Basidiomycota</taxon>
        <taxon>Agaricomycotina</taxon>
        <taxon>Agaricomycetes</taxon>
        <taxon>Sebacinales</taxon>
        <taxon>Serendipitaceae</taxon>
        <taxon>Serendipita</taxon>
    </lineage>
</organism>
<name>G4TZJ5_SERID</name>
<dbReference type="EMBL" id="CAFZ01000959">
    <property type="protein sequence ID" value="CCA76738.1"/>
    <property type="molecule type" value="Genomic_DNA"/>
</dbReference>
<gene>
    <name evidence="1" type="ORF">PIIN_10726</name>
</gene>
<comment type="caution">
    <text evidence="1">The sequence shown here is derived from an EMBL/GenBank/DDBJ whole genome shotgun (WGS) entry which is preliminary data.</text>
</comment>
<accession>G4TZJ5</accession>
<dbReference type="Proteomes" id="UP000007148">
    <property type="component" value="Unassembled WGS sequence"/>
</dbReference>
<dbReference type="HOGENOM" id="CLU_1587158_0_0_1"/>
<proteinExistence type="predicted"/>
<evidence type="ECO:0000313" key="1">
    <source>
        <dbReference type="EMBL" id="CCA76738.1"/>
    </source>
</evidence>
<reference evidence="1 2" key="1">
    <citation type="journal article" date="2011" name="PLoS Pathog.">
        <title>Endophytic Life Strategies Decoded by Genome and Transcriptome Analyses of the Mutualistic Root Symbiont Piriformospora indica.</title>
        <authorList>
            <person name="Zuccaro A."/>
            <person name="Lahrmann U."/>
            <person name="Guldener U."/>
            <person name="Langen G."/>
            <person name="Pfiffi S."/>
            <person name="Biedenkopf D."/>
            <person name="Wong P."/>
            <person name="Samans B."/>
            <person name="Grimm C."/>
            <person name="Basiewicz M."/>
            <person name="Murat C."/>
            <person name="Martin F."/>
            <person name="Kogel K.H."/>
        </authorList>
    </citation>
    <scope>NUCLEOTIDE SEQUENCE [LARGE SCALE GENOMIC DNA]</scope>
    <source>
        <strain evidence="1 2">DSM 11827</strain>
    </source>
</reference>
<dbReference type="OrthoDB" id="3142233at2759"/>
<dbReference type="AlphaFoldDB" id="G4TZJ5"/>